<keyword evidence="2" id="KW-1185">Reference proteome</keyword>
<proteinExistence type="predicted"/>
<organism evidence="1 2">
    <name type="scientific">Lepagella muris</name>
    <dbReference type="NCBI Taxonomy" id="3032870"/>
    <lineage>
        <taxon>Bacteria</taxon>
        <taxon>Pseudomonadati</taxon>
        <taxon>Bacteroidota</taxon>
        <taxon>Bacteroidia</taxon>
        <taxon>Bacteroidales</taxon>
        <taxon>Muribaculaceae</taxon>
        <taxon>Lepagella</taxon>
    </lineage>
</organism>
<name>A0AC61RJ89_9BACT</name>
<comment type="caution">
    <text evidence="1">The sequence shown here is derived from an EMBL/GenBank/DDBJ whole genome shotgun (WGS) entry which is preliminary data.</text>
</comment>
<evidence type="ECO:0000313" key="1">
    <source>
        <dbReference type="EMBL" id="TGY77417.1"/>
    </source>
</evidence>
<dbReference type="EMBL" id="SRYB01000025">
    <property type="protein sequence ID" value="TGY77417.1"/>
    <property type="molecule type" value="Genomic_DNA"/>
</dbReference>
<reference evidence="1" key="1">
    <citation type="submission" date="2019-04" db="EMBL/GenBank/DDBJ databases">
        <title>Microbes associate with the intestines of laboratory mice.</title>
        <authorList>
            <person name="Navarre W."/>
            <person name="Wong E."/>
            <person name="Huang K."/>
            <person name="Tropini C."/>
            <person name="Ng K."/>
            <person name="Yu B."/>
        </authorList>
    </citation>
    <scope>NUCLEOTIDE SEQUENCE</scope>
    <source>
        <strain evidence="1">NM04_E33</strain>
    </source>
</reference>
<sequence length="167" mass="18735">MTLNGYIDCLLHLPVNKKDNLVAPHKAVLLLTILELIKSGEIDRPFIPLTKSLEKAFKATWNLYVKSSGSFKCALNYPFYHLSSSPFWTLVKLPSFECRKEYSLSALKKSFAGAVIDEDLFQLMKDDASRSVIENILIKTYLSSEYPTHSSANVVLSTLAIFLLTVA</sequence>
<gene>
    <name evidence="1" type="ORF">E5331_14625</name>
</gene>
<dbReference type="Proteomes" id="UP000306319">
    <property type="component" value="Unassembled WGS sequence"/>
</dbReference>
<accession>A0AC61RJ89</accession>
<evidence type="ECO:0000313" key="2">
    <source>
        <dbReference type="Proteomes" id="UP000306319"/>
    </source>
</evidence>
<protein>
    <submittedName>
        <fullName evidence="1">Uncharacterized protein</fullName>
    </submittedName>
</protein>